<organism evidence="1 2">
    <name type="scientific">Scytonema hofmannii FACHB-248</name>
    <dbReference type="NCBI Taxonomy" id="1842502"/>
    <lineage>
        <taxon>Bacteria</taxon>
        <taxon>Bacillati</taxon>
        <taxon>Cyanobacteriota</taxon>
        <taxon>Cyanophyceae</taxon>
        <taxon>Nostocales</taxon>
        <taxon>Scytonemataceae</taxon>
        <taxon>Scytonema</taxon>
    </lineage>
</organism>
<accession>A0ABR8GPV7</accession>
<sequence>MNNTKKVELQSTDLFQEVNDADLAVVTGGAEGSIGGANGSIGGANGSIGGANGSTGGLLGGLPIVGGLLGGL</sequence>
<dbReference type="EMBL" id="JACJTA010000021">
    <property type="protein sequence ID" value="MBD2605257.1"/>
    <property type="molecule type" value="Genomic_DNA"/>
</dbReference>
<name>A0ABR8GPV7_9CYAN</name>
<dbReference type="RefSeq" id="WP_029637010.1">
    <property type="nucleotide sequence ID" value="NZ_JACJTA010000021.1"/>
</dbReference>
<keyword evidence="2" id="KW-1185">Reference proteome</keyword>
<protein>
    <recommendedName>
        <fullName evidence="3">Bacteriocin</fullName>
    </recommendedName>
</protein>
<gene>
    <name evidence="1" type="ORF">H6G81_12105</name>
</gene>
<dbReference type="Proteomes" id="UP000660380">
    <property type="component" value="Unassembled WGS sequence"/>
</dbReference>
<reference evidence="1 2" key="1">
    <citation type="journal article" date="2020" name="ISME J.">
        <title>Comparative genomics reveals insights into cyanobacterial evolution and habitat adaptation.</title>
        <authorList>
            <person name="Chen M.Y."/>
            <person name="Teng W.K."/>
            <person name="Zhao L."/>
            <person name="Hu C.X."/>
            <person name="Zhou Y.K."/>
            <person name="Han B.P."/>
            <person name="Song L.R."/>
            <person name="Shu W.S."/>
        </authorList>
    </citation>
    <scope>NUCLEOTIDE SEQUENCE [LARGE SCALE GENOMIC DNA]</scope>
    <source>
        <strain evidence="1 2">FACHB-248</strain>
    </source>
</reference>
<comment type="caution">
    <text evidence="1">The sequence shown here is derived from an EMBL/GenBank/DDBJ whole genome shotgun (WGS) entry which is preliminary data.</text>
</comment>
<proteinExistence type="predicted"/>
<evidence type="ECO:0000313" key="1">
    <source>
        <dbReference type="EMBL" id="MBD2605257.1"/>
    </source>
</evidence>
<evidence type="ECO:0008006" key="3">
    <source>
        <dbReference type="Google" id="ProtNLM"/>
    </source>
</evidence>
<evidence type="ECO:0000313" key="2">
    <source>
        <dbReference type="Proteomes" id="UP000660380"/>
    </source>
</evidence>